<dbReference type="AlphaFoldDB" id="A0A1M5S0B6"/>
<proteinExistence type="predicted"/>
<dbReference type="Pfam" id="PF13638">
    <property type="entry name" value="PIN_4"/>
    <property type="match status" value="1"/>
</dbReference>
<keyword evidence="2" id="KW-0540">Nuclease</keyword>
<dbReference type="SUPFAM" id="SSF88723">
    <property type="entry name" value="PIN domain-like"/>
    <property type="match status" value="1"/>
</dbReference>
<dbReference type="RefSeq" id="WP_073184459.1">
    <property type="nucleotide sequence ID" value="NZ_FQXI01000006.1"/>
</dbReference>
<evidence type="ECO:0000256" key="5">
    <source>
        <dbReference type="SAM" id="Phobius"/>
    </source>
</evidence>
<keyword evidence="3" id="KW-0378">Hydrolase</keyword>
<keyword evidence="5" id="KW-0472">Membrane</keyword>
<dbReference type="STRING" id="1120995.SAMN02745245_01068"/>
<sequence length="353" mass="38886">MIGVGFGIVSFEILKYFQLFDGFSKTVISAINVSVVVGFAIIFFLLSKKVFRNIKTILDKLEEDLKEKAISEVISGTIGLIIGFIIAFFVSQPFYMIQVPYLGSAIGIIFYGVFGYLGLKLGLTNRDTLSVKFKDITSSLKNPVVKEKEKSKTSKMNGIPKILDTSVIIDGRIMDICDSNFLEGSIVVPVFVLEELQHIADSSDGLKRSRGRRGLDIIKEMQENKNLDIVIFQGKYDEISEVDSKLLQLTKDLNGKIVTNDYNLNKVAAVQGIDVLNINELANSVKPVYLPGEEMTVQIVKLGKEHGQGLGYLDDGTMIVVESGKNYLGETINAVVTSVLQTSAGKMIFAKPM</sequence>
<keyword evidence="8" id="KW-1185">Reference proteome</keyword>
<feature type="transmembrane region" description="Helical" evidence="5">
    <location>
        <begin position="27"/>
        <end position="46"/>
    </location>
</feature>
<protein>
    <submittedName>
        <fullName evidence="7">Uncharacterized conserved protein YacL, contains PIN and TRAM domains</fullName>
    </submittedName>
</protein>
<evidence type="ECO:0000256" key="2">
    <source>
        <dbReference type="ARBA" id="ARBA00022722"/>
    </source>
</evidence>
<dbReference type="InterPro" id="IPR052041">
    <property type="entry name" value="Nucleic_acid_metab_PIN/TRAM"/>
</dbReference>
<dbReference type="InterPro" id="IPR002716">
    <property type="entry name" value="PIN_dom"/>
</dbReference>
<dbReference type="PROSITE" id="PS50926">
    <property type="entry name" value="TRAM"/>
    <property type="match status" value="1"/>
</dbReference>
<dbReference type="GO" id="GO:0004518">
    <property type="term" value="F:nuclease activity"/>
    <property type="evidence" value="ECO:0007669"/>
    <property type="project" value="UniProtKB-KW"/>
</dbReference>
<evidence type="ECO:0000256" key="1">
    <source>
        <dbReference type="ARBA" id="ARBA00001946"/>
    </source>
</evidence>
<feature type="transmembrane region" description="Helical" evidence="5">
    <location>
        <begin position="101"/>
        <end position="119"/>
    </location>
</feature>
<accession>A0A1M5S0B6</accession>
<comment type="cofactor">
    <cofactor evidence="1">
        <name>Mg(2+)</name>
        <dbReference type="ChEBI" id="CHEBI:18420"/>
    </cofactor>
</comment>
<dbReference type="Gene3D" id="2.40.50.140">
    <property type="entry name" value="Nucleic acid-binding proteins"/>
    <property type="match status" value="1"/>
</dbReference>
<dbReference type="Proteomes" id="UP000184032">
    <property type="component" value="Unassembled WGS sequence"/>
</dbReference>
<feature type="transmembrane region" description="Helical" evidence="5">
    <location>
        <begin position="73"/>
        <end position="95"/>
    </location>
</feature>
<dbReference type="PANTHER" id="PTHR11603">
    <property type="entry name" value="AAA FAMILY ATPASE"/>
    <property type="match status" value="1"/>
</dbReference>
<dbReference type="InterPro" id="IPR012340">
    <property type="entry name" value="NA-bd_OB-fold"/>
</dbReference>
<name>A0A1M5S0B6_9FIRM</name>
<dbReference type="EMBL" id="FQXI01000006">
    <property type="protein sequence ID" value="SHH31905.1"/>
    <property type="molecule type" value="Genomic_DNA"/>
</dbReference>
<evidence type="ECO:0000256" key="3">
    <source>
        <dbReference type="ARBA" id="ARBA00022801"/>
    </source>
</evidence>
<reference evidence="7 8" key="1">
    <citation type="submission" date="2016-11" db="EMBL/GenBank/DDBJ databases">
        <authorList>
            <person name="Jaros S."/>
            <person name="Januszkiewicz K."/>
            <person name="Wedrychowicz H."/>
        </authorList>
    </citation>
    <scope>NUCLEOTIDE SEQUENCE [LARGE SCALE GENOMIC DNA]</scope>
    <source>
        <strain evidence="7 8">DSM 21120</strain>
    </source>
</reference>
<dbReference type="OrthoDB" id="9780734at2"/>
<dbReference type="Pfam" id="PF01938">
    <property type="entry name" value="TRAM"/>
    <property type="match status" value="1"/>
</dbReference>
<dbReference type="InterPro" id="IPR002792">
    <property type="entry name" value="TRAM_dom"/>
</dbReference>
<keyword evidence="4" id="KW-0460">Magnesium</keyword>
<dbReference type="SMART" id="SM00670">
    <property type="entry name" value="PINc"/>
    <property type="match status" value="1"/>
</dbReference>
<dbReference type="PANTHER" id="PTHR11603:SF147">
    <property type="entry name" value="MEMBRANE PROTEIN"/>
    <property type="match status" value="1"/>
</dbReference>
<feature type="domain" description="TRAM" evidence="6">
    <location>
        <begin position="288"/>
        <end position="349"/>
    </location>
</feature>
<dbReference type="InterPro" id="IPR029060">
    <property type="entry name" value="PIN-like_dom_sf"/>
</dbReference>
<gene>
    <name evidence="7" type="ORF">SAMN02745245_01068</name>
</gene>
<evidence type="ECO:0000313" key="7">
    <source>
        <dbReference type="EMBL" id="SHH31905.1"/>
    </source>
</evidence>
<dbReference type="Gene3D" id="3.40.50.1010">
    <property type="entry name" value="5'-nuclease"/>
    <property type="match status" value="1"/>
</dbReference>
<dbReference type="GO" id="GO:0016787">
    <property type="term" value="F:hydrolase activity"/>
    <property type="evidence" value="ECO:0007669"/>
    <property type="project" value="UniProtKB-KW"/>
</dbReference>
<evidence type="ECO:0000256" key="4">
    <source>
        <dbReference type="ARBA" id="ARBA00022842"/>
    </source>
</evidence>
<keyword evidence="5" id="KW-0812">Transmembrane</keyword>
<evidence type="ECO:0000259" key="6">
    <source>
        <dbReference type="PROSITE" id="PS50926"/>
    </source>
</evidence>
<keyword evidence="5" id="KW-1133">Transmembrane helix</keyword>
<evidence type="ECO:0000313" key="8">
    <source>
        <dbReference type="Proteomes" id="UP000184032"/>
    </source>
</evidence>
<dbReference type="CDD" id="cd09877">
    <property type="entry name" value="PIN_YacL-like"/>
    <property type="match status" value="1"/>
</dbReference>
<organism evidence="7 8">
    <name type="scientific">Anaerosphaera aminiphila DSM 21120</name>
    <dbReference type="NCBI Taxonomy" id="1120995"/>
    <lineage>
        <taxon>Bacteria</taxon>
        <taxon>Bacillati</taxon>
        <taxon>Bacillota</taxon>
        <taxon>Tissierellia</taxon>
        <taxon>Tissierellales</taxon>
        <taxon>Peptoniphilaceae</taxon>
        <taxon>Anaerosphaera</taxon>
    </lineage>
</organism>